<sequence length="106" mass="11779">MDGSKRRRTNSGDDVTDAEVEEFYAILRRIFLASKSRRPVQSPPATWNPSFAPEDFQVRKDERPVAVGPQRDATEVQRGDGAPAVRRLLDLNEDPEPDEVSGPTSG</sequence>
<comment type="caution">
    <text evidence="2">The sequence shown here is derived from an EMBL/GenBank/DDBJ whole genome shotgun (WGS) entry which is preliminary data.</text>
</comment>
<accession>A0AAD5ZMU0</accession>
<dbReference type="PANTHER" id="PTHR35735">
    <property type="entry name" value="PROTEIN NIM1-INTERACTING 2"/>
    <property type="match status" value="1"/>
</dbReference>
<evidence type="ECO:0000256" key="1">
    <source>
        <dbReference type="SAM" id="MobiDB-lite"/>
    </source>
</evidence>
<keyword evidence="3" id="KW-1185">Reference proteome</keyword>
<proteinExistence type="predicted"/>
<protein>
    <submittedName>
        <fullName evidence="2">Uncharacterized protein</fullName>
    </submittedName>
</protein>
<gene>
    <name evidence="2" type="ORF">LUZ61_004507</name>
</gene>
<dbReference type="EMBL" id="JAMRDG010000001">
    <property type="protein sequence ID" value="KAJ3700802.1"/>
    <property type="molecule type" value="Genomic_DNA"/>
</dbReference>
<dbReference type="Proteomes" id="UP001210211">
    <property type="component" value="Unassembled WGS sequence"/>
</dbReference>
<dbReference type="GO" id="GO:0010112">
    <property type="term" value="P:regulation of systemic acquired resistance"/>
    <property type="evidence" value="ECO:0007669"/>
    <property type="project" value="InterPro"/>
</dbReference>
<organism evidence="2 3">
    <name type="scientific">Rhynchospora tenuis</name>
    <dbReference type="NCBI Taxonomy" id="198213"/>
    <lineage>
        <taxon>Eukaryota</taxon>
        <taxon>Viridiplantae</taxon>
        <taxon>Streptophyta</taxon>
        <taxon>Embryophyta</taxon>
        <taxon>Tracheophyta</taxon>
        <taxon>Spermatophyta</taxon>
        <taxon>Magnoliopsida</taxon>
        <taxon>Liliopsida</taxon>
        <taxon>Poales</taxon>
        <taxon>Cyperaceae</taxon>
        <taxon>Cyperoideae</taxon>
        <taxon>Rhynchosporeae</taxon>
        <taxon>Rhynchospora</taxon>
    </lineage>
</organism>
<dbReference type="AlphaFoldDB" id="A0AAD5ZMU0"/>
<dbReference type="InterPro" id="IPR034577">
    <property type="entry name" value="NIMIN-2"/>
</dbReference>
<feature type="region of interest" description="Disordered" evidence="1">
    <location>
        <begin position="35"/>
        <end position="106"/>
    </location>
</feature>
<evidence type="ECO:0000313" key="2">
    <source>
        <dbReference type="EMBL" id="KAJ3700802.1"/>
    </source>
</evidence>
<reference evidence="2 3" key="1">
    <citation type="journal article" date="2022" name="Cell">
        <title>Repeat-based holocentromeres influence genome architecture and karyotype evolution.</title>
        <authorList>
            <person name="Hofstatter P.G."/>
            <person name="Thangavel G."/>
            <person name="Lux T."/>
            <person name="Neumann P."/>
            <person name="Vondrak T."/>
            <person name="Novak P."/>
            <person name="Zhang M."/>
            <person name="Costa L."/>
            <person name="Castellani M."/>
            <person name="Scott A."/>
            <person name="Toegelov H."/>
            <person name="Fuchs J."/>
            <person name="Mata-Sucre Y."/>
            <person name="Dias Y."/>
            <person name="Vanzela A.L.L."/>
            <person name="Huettel B."/>
            <person name="Almeida C.C.S."/>
            <person name="Simkova H."/>
            <person name="Souza G."/>
            <person name="Pedrosa-Harand A."/>
            <person name="Macas J."/>
            <person name="Mayer K.F.X."/>
            <person name="Houben A."/>
            <person name="Marques A."/>
        </authorList>
    </citation>
    <scope>NUCLEOTIDE SEQUENCE [LARGE SCALE GENOMIC DNA]</scope>
    <source>
        <strain evidence="2">RhyTen1mFocal</strain>
    </source>
</reference>
<name>A0AAD5ZMU0_9POAL</name>
<dbReference type="PANTHER" id="PTHR35735:SF8">
    <property type="entry name" value="PROTEIN NIM1-INTERACTING 2"/>
    <property type="match status" value="1"/>
</dbReference>
<evidence type="ECO:0000313" key="3">
    <source>
        <dbReference type="Proteomes" id="UP001210211"/>
    </source>
</evidence>